<accession>A0A1R0GZ88</accession>
<dbReference type="AlphaFoldDB" id="A0A1R0GZ88"/>
<gene>
    <name evidence="1" type="ORF">AYI68_g3663</name>
</gene>
<reference evidence="1 2" key="1">
    <citation type="journal article" date="2016" name="Mol. Biol. Evol.">
        <title>Genome-Wide Survey of Gut Fungi (Harpellales) Reveals the First Horizontally Transferred Ubiquitin Gene from a Mosquito Host.</title>
        <authorList>
            <person name="Wang Y."/>
            <person name="White M.M."/>
            <person name="Kvist S."/>
            <person name="Moncalvo J.M."/>
        </authorList>
    </citation>
    <scope>NUCLEOTIDE SEQUENCE [LARGE SCALE GENOMIC DNA]</scope>
    <source>
        <strain evidence="1 2">ALG-7-W6</strain>
    </source>
</reference>
<evidence type="ECO:0000313" key="2">
    <source>
        <dbReference type="Proteomes" id="UP000187455"/>
    </source>
</evidence>
<organism evidence="1 2">
    <name type="scientific">Smittium mucronatum</name>
    <dbReference type="NCBI Taxonomy" id="133383"/>
    <lineage>
        <taxon>Eukaryota</taxon>
        <taxon>Fungi</taxon>
        <taxon>Fungi incertae sedis</taxon>
        <taxon>Zoopagomycota</taxon>
        <taxon>Kickxellomycotina</taxon>
        <taxon>Harpellomycetes</taxon>
        <taxon>Harpellales</taxon>
        <taxon>Legeriomycetaceae</taxon>
        <taxon>Smittium</taxon>
    </lineage>
</organism>
<dbReference type="Proteomes" id="UP000187455">
    <property type="component" value="Unassembled WGS sequence"/>
</dbReference>
<evidence type="ECO:0000313" key="1">
    <source>
        <dbReference type="EMBL" id="OLY82213.1"/>
    </source>
</evidence>
<protein>
    <submittedName>
        <fullName evidence="1">Uncharacterized protein</fullName>
    </submittedName>
</protein>
<dbReference type="EMBL" id="LSSL01001759">
    <property type="protein sequence ID" value="OLY82213.1"/>
    <property type="molecule type" value="Genomic_DNA"/>
</dbReference>
<keyword evidence="2" id="KW-1185">Reference proteome</keyword>
<proteinExistence type="predicted"/>
<dbReference type="OrthoDB" id="5639382at2759"/>
<name>A0A1R0GZ88_9FUNG</name>
<sequence length="314" mass="36260">MRNTTNEETESYENKFILPSAKIVFLISEISQAVDIMDNNFQPEKKRKTLDGSISLNKRIINEQNDANFISEMFGVVWNIELKRYIPDRITQCQNNQFWIYIKSIDSNITEKFSEDWELSGIHTVYSNYGSAVMNNYRNMHGLSRKQRCVYGEILNEFGESFDVELTLWEYDTNLADLIDEIPKYENGISCSRRVVHLEDATGNTNVTFWKSLSDEVARLLPQQIIVVGGLKSIGEEDSVFINAYPENNAFLYVVNTITGFLSSPNLQKPVYLIHAYKERMSYINAYIRDIRKPLVDDISSNMSDLGFIKTARN</sequence>
<comment type="caution">
    <text evidence="1">The sequence shown here is derived from an EMBL/GenBank/DDBJ whole genome shotgun (WGS) entry which is preliminary data.</text>
</comment>